<keyword evidence="2" id="KW-1185">Reference proteome</keyword>
<dbReference type="PANTHER" id="PTHR36617:SF14">
    <property type="entry name" value="REVERSE TRANSCRIPTASE ZINC-BINDING DOMAIN-CONTAINING PROTEIN"/>
    <property type="match status" value="1"/>
</dbReference>
<reference evidence="1 2" key="1">
    <citation type="submission" date="2024-02" db="EMBL/GenBank/DDBJ databases">
        <title>High-quality chromosome-scale genome assembly of Pensacola bahiagrass (Paspalum notatum Flugge var. saurae).</title>
        <authorList>
            <person name="Vega J.M."/>
            <person name="Podio M."/>
            <person name="Orjuela J."/>
            <person name="Siena L.A."/>
            <person name="Pessino S.C."/>
            <person name="Combes M.C."/>
            <person name="Mariac C."/>
            <person name="Albertini E."/>
            <person name="Pupilli F."/>
            <person name="Ortiz J.P.A."/>
            <person name="Leblanc O."/>
        </authorList>
    </citation>
    <scope>NUCLEOTIDE SEQUENCE [LARGE SCALE GENOMIC DNA]</scope>
    <source>
        <strain evidence="1">R1</strain>
        <tissue evidence="1">Leaf</tissue>
    </source>
</reference>
<dbReference type="Proteomes" id="UP001341281">
    <property type="component" value="Chromosome 10"/>
</dbReference>
<protein>
    <recommendedName>
        <fullName evidence="3">Reverse transcriptase zinc-binding domain-containing protein</fullName>
    </recommendedName>
</protein>
<dbReference type="PANTHER" id="PTHR36617">
    <property type="entry name" value="PROTEIN, PUTATIVE-RELATED"/>
    <property type="match status" value="1"/>
</dbReference>
<proteinExistence type="predicted"/>
<dbReference type="EMBL" id="CP144754">
    <property type="protein sequence ID" value="WVZ97139.1"/>
    <property type="molecule type" value="Genomic_DNA"/>
</dbReference>
<name>A0AAQ3URC7_PASNO</name>
<gene>
    <name evidence="1" type="ORF">U9M48_042694</name>
</gene>
<organism evidence="1 2">
    <name type="scientific">Paspalum notatum var. saurae</name>
    <dbReference type="NCBI Taxonomy" id="547442"/>
    <lineage>
        <taxon>Eukaryota</taxon>
        <taxon>Viridiplantae</taxon>
        <taxon>Streptophyta</taxon>
        <taxon>Embryophyta</taxon>
        <taxon>Tracheophyta</taxon>
        <taxon>Spermatophyta</taxon>
        <taxon>Magnoliopsida</taxon>
        <taxon>Liliopsida</taxon>
        <taxon>Poales</taxon>
        <taxon>Poaceae</taxon>
        <taxon>PACMAD clade</taxon>
        <taxon>Panicoideae</taxon>
        <taxon>Andropogonodae</taxon>
        <taxon>Paspaleae</taxon>
        <taxon>Paspalinae</taxon>
        <taxon>Paspalum</taxon>
    </lineage>
</organism>
<accession>A0AAQ3URC7</accession>
<evidence type="ECO:0000313" key="1">
    <source>
        <dbReference type="EMBL" id="WVZ97139.1"/>
    </source>
</evidence>
<sequence>MKIKPIFLNGEVYKVNNGSQVRFCEDKWLGNIPSNEQYQVLYNIVHRKHDTVATVMSTSPLNVSIRRALVGNKLQPWHDLVGKITNITLNDQPDQFRWLLTKNGLFTVQSMYKQLIICMAAEIPLKIKVFIWLLLSGVILTKDNLILRRWQDCKQYFIQSNTLDKILDAVTKVGVRFCAKGMLERDLRYNQKTQNE</sequence>
<evidence type="ECO:0008006" key="3">
    <source>
        <dbReference type="Google" id="ProtNLM"/>
    </source>
</evidence>
<evidence type="ECO:0000313" key="2">
    <source>
        <dbReference type="Proteomes" id="UP001341281"/>
    </source>
</evidence>
<dbReference type="AlphaFoldDB" id="A0AAQ3URC7"/>